<comment type="subcellular location">
    <subcellularLocation>
        <location evidence="1">Cell membrane</location>
        <topology evidence="1">Multi-pass membrane protein</topology>
    </subcellularLocation>
</comment>
<feature type="transmembrane region" description="Helical" evidence="9">
    <location>
        <begin position="190"/>
        <end position="218"/>
    </location>
</feature>
<feature type="transmembrane region" description="Helical" evidence="9">
    <location>
        <begin position="152"/>
        <end position="170"/>
    </location>
</feature>
<dbReference type="GO" id="GO:0022857">
    <property type="term" value="F:transmembrane transporter activity"/>
    <property type="evidence" value="ECO:0007669"/>
    <property type="project" value="InterPro"/>
</dbReference>
<keyword evidence="6 9" id="KW-1133">Transmembrane helix</keyword>
<comment type="similarity">
    <text evidence="8">Belongs to the binding-protein-dependent transport system permease family. LivHM subfamily.</text>
</comment>
<keyword evidence="4 9" id="KW-0812">Transmembrane</keyword>
<evidence type="ECO:0000256" key="7">
    <source>
        <dbReference type="ARBA" id="ARBA00023136"/>
    </source>
</evidence>
<feature type="transmembrane region" description="Helical" evidence="9">
    <location>
        <begin position="238"/>
        <end position="261"/>
    </location>
</feature>
<feature type="transmembrane region" description="Helical" evidence="9">
    <location>
        <begin position="24"/>
        <end position="42"/>
    </location>
</feature>
<proteinExistence type="inferred from homology"/>
<dbReference type="EMBL" id="JACRDE010000078">
    <property type="protein sequence ID" value="MBI5248369.1"/>
    <property type="molecule type" value="Genomic_DNA"/>
</dbReference>
<dbReference type="PANTHER" id="PTHR11795:SF442">
    <property type="entry name" value="ABC TRANSPORTER ATP-BINDING PROTEIN"/>
    <property type="match status" value="1"/>
</dbReference>
<feature type="transmembrane region" description="Helical" evidence="9">
    <location>
        <begin position="268"/>
        <end position="288"/>
    </location>
</feature>
<feature type="transmembrane region" description="Helical" evidence="9">
    <location>
        <begin position="49"/>
        <end position="66"/>
    </location>
</feature>
<evidence type="ECO:0000256" key="1">
    <source>
        <dbReference type="ARBA" id="ARBA00004651"/>
    </source>
</evidence>
<dbReference type="AlphaFoldDB" id="A0A9D6Z235"/>
<reference evidence="10" key="1">
    <citation type="submission" date="2020-07" db="EMBL/GenBank/DDBJ databases">
        <title>Huge and variable diversity of episymbiotic CPR bacteria and DPANN archaea in groundwater ecosystems.</title>
        <authorList>
            <person name="He C.Y."/>
            <person name="Keren R."/>
            <person name="Whittaker M."/>
            <person name="Farag I.F."/>
            <person name="Doudna J."/>
            <person name="Cate J.H.D."/>
            <person name="Banfield J.F."/>
        </authorList>
    </citation>
    <scope>NUCLEOTIDE SEQUENCE</scope>
    <source>
        <strain evidence="10">NC_groundwater_1664_Pr3_B-0.1um_52_9</strain>
    </source>
</reference>
<keyword evidence="2" id="KW-0813">Transport</keyword>
<keyword evidence="5" id="KW-0029">Amino-acid transport</keyword>
<accession>A0A9D6Z235</accession>
<evidence type="ECO:0000256" key="6">
    <source>
        <dbReference type="ARBA" id="ARBA00022989"/>
    </source>
</evidence>
<dbReference type="Proteomes" id="UP000807825">
    <property type="component" value="Unassembled WGS sequence"/>
</dbReference>
<protein>
    <submittedName>
        <fullName evidence="10">Branched-chain amino acid ABC transporter permease</fullName>
    </submittedName>
</protein>
<evidence type="ECO:0000256" key="9">
    <source>
        <dbReference type="SAM" id="Phobius"/>
    </source>
</evidence>
<dbReference type="PANTHER" id="PTHR11795">
    <property type="entry name" value="BRANCHED-CHAIN AMINO ACID TRANSPORT SYSTEM PERMEASE PROTEIN LIVH"/>
    <property type="match status" value="1"/>
</dbReference>
<keyword evidence="7 9" id="KW-0472">Membrane</keyword>
<feature type="transmembrane region" description="Helical" evidence="9">
    <location>
        <begin position="72"/>
        <end position="91"/>
    </location>
</feature>
<evidence type="ECO:0000256" key="4">
    <source>
        <dbReference type="ARBA" id="ARBA00022692"/>
    </source>
</evidence>
<sequence>MEIAANITLSALAQQFLVGLSRTTILFIVSSGLSLVLGVLRIPNVAHGSLYMLGAFLCYSISLFFGGGSTGFWMALVLAPLCVALISLAVERGLFCHLYDREHLMLLLFTFSFMLLFKDLVKLVWGSDYRSLSAPEILQGSFSVLGMPFPRYNLFLLVLGPLVALGLWFLTNKTKIGKIARAAAVDREMVAAVGINVSWVFAAVFVIGCFLAGLGGALVAPTQNITQGMDHTLIMETFLIVIIGGLGNIWGALLGALIFGLTDSMGVLIWPQFAIVFPYVAVVIVLMFRPKGLLKATW</sequence>
<evidence type="ECO:0000256" key="5">
    <source>
        <dbReference type="ARBA" id="ARBA00022970"/>
    </source>
</evidence>
<dbReference type="Pfam" id="PF02653">
    <property type="entry name" value="BPD_transp_2"/>
    <property type="match status" value="1"/>
</dbReference>
<evidence type="ECO:0000313" key="10">
    <source>
        <dbReference type="EMBL" id="MBI5248369.1"/>
    </source>
</evidence>
<dbReference type="CDD" id="cd06582">
    <property type="entry name" value="TM_PBP1_LivH_like"/>
    <property type="match status" value="1"/>
</dbReference>
<evidence type="ECO:0000313" key="11">
    <source>
        <dbReference type="Proteomes" id="UP000807825"/>
    </source>
</evidence>
<evidence type="ECO:0000256" key="3">
    <source>
        <dbReference type="ARBA" id="ARBA00022475"/>
    </source>
</evidence>
<dbReference type="GO" id="GO:0005886">
    <property type="term" value="C:plasma membrane"/>
    <property type="evidence" value="ECO:0007669"/>
    <property type="project" value="UniProtKB-SubCell"/>
</dbReference>
<comment type="caution">
    <text evidence="10">The sequence shown here is derived from an EMBL/GenBank/DDBJ whole genome shotgun (WGS) entry which is preliminary data.</text>
</comment>
<organism evidence="10 11">
    <name type="scientific">Desulfomonile tiedjei</name>
    <dbReference type="NCBI Taxonomy" id="2358"/>
    <lineage>
        <taxon>Bacteria</taxon>
        <taxon>Pseudomonadati</taxon>
        <taxon>Thermodesulfobacteriota</taxon>
        <taxon>Desulfomonilia</taxon>
        <taxon>Desulfomonilales</taxon>
        <taxon>Desulfomonilaceae</taxon>
        <taxon>Desulfomonile</taxon>
    </lineage>
</organism>
<name>A0A9D6Z235_9BACT</name>
<feature type="transmembrane region" description="Helical" evidence="9">
    <location>
        <begin position="103"/>
        <end position="125"/>
    </location>
</feature>
<evidence type="ECO:0000256" key="8">
    <source>
        <dbReference type="ARBA" id="ARBA00037998"/>
    </source>
</evidence>
<gene>
    <name evidence="10" type="ORF">HY912_02645</name>
</gene>
<dbReference type="InterPro" id="IPR052157">
    <property type="entry name" value="BCAA_transport_permease"/>
</dbReference>
<dbReference type="InterPro" id="IPR001851">
    <property type="entry name" value="ABC_transp_permease"/>
</dbReference>
<evidence type="ECO:0000256" key="2">
    <source>
        <dbReference type="ARBA" id="ARBA00022448"/>
    </source>
</evidence>
<keyword evidence="3" id="KW-1003">Cell membrane</keyword>
<dbReference type="GO" id="GO:0006865">
    <property type="term" value="P:amino acid transport"/>
    <property type="evidence" value="ECO:0007669"/>
    <property type="project" value="UniProtKB-KW"/>
</dbReference>